<evidence type="ECO:0000313" key="2">
    <source>
        <dbReference type="EMBL" id="MFC1848769.1"/>
    </source>
</evidence>
<comment type="caution">
    <text evidence="2">The sequence shown here is derived from an EMBL/GenBank/DDBJ whole genome shotgun (WGS) entry which is preliminary data.</text>
</comment>
<dbReference type="Gene3D" id="2.60.200.20">
    <property type="match status" value="1"/>
</dbReference>
<sequence>MVSSNSETELLLIYDQGKPFRLNKHRTATVGREKYNDIILNNLLVSRQHALVTWENGEFIVKDLKSQNGTFVNDKRIEKEVLQQGDVIKIGGFELHVQAVSQNAIEEMLFSERLRTSSKETVKYSVKGMKVSEDGFSGNLTSLSLAEIVQIINQSLKNGRLTIFQEAEQGIHADIYFHDGEFVHAQFKKISGLEAVFAILRLKEGKFEFKNGVIAPEKTIHESAMKILLEAHRLMDEEKR</sequence>
<gene>
    <name evidence="2" type="ORF">ACFL27_01055</name>
</gene>
<proteinExistence type="predicted"/>
<dbReference type="InterPro" id="IPR008984">
    <property type="entry name" value="SMAD_FHA_dom_sf"/>
</dbReference>
<reference evidence="2 3" key="1">
    <citation type="submission" date="2024-09" db="EMBL/GenBank/DDBJ databases">
        <title>Laminarin stimulates single cell rates of sulfate reduction while oxygen inhibits transcriptomic activity in coastal marine sediment.</title>
        <authorList>
            <person name="Lindsay M."/>
            <person name="Orcutt B."/>
            <person name="Emerson D."/>
            <person name="Stepanauskas R."/>
            <person name="D'Angelo T."/>
        </authorList>
    </citation>
    <scope>NUCLEOTIDE SEQUENCE [LARGE SCALE GENOMIC DNA]</scope>
    <source>
        <strain evidence="2">SAG AM-311-K15</strain>
    </source>
</reference>
<protein>
    <submittedName>
        <fullName evidence="2">DUF4388 domain-containing protein</fullName>
    </submittedName>
</protein>
<dbReference type="EMBL" id="JBHPBY010000007">
    <property type="protein sequence ID" value="MFC1848769.1"/>
    <property type="molecule type" value="Genomic_DNA"/>
</dbReference>
<organism evidence="2 3">
    <name type="scientific">candidate division CSSED10-310 bacterium</name>
    <dbReference type="NCBI Taxonomy" id="2855610"/>
    <lineage>
        <taxon>Bacteria</taxon>
        <taxon>Bacteria division CSSED10-310</taxon>
    </lineage>
</organism>
<dbReference type="PROSITE" id="PS50006">
    <property type="entry name" value="FHA_DOMAIN"/>
    <property type="match status" value="1"/>
</dbReference>
<evidence type="ECO:0000313" key="3">
    <source>
        <dbReference type="Proteomes" id="UP001594351"/>
    </source>
</evidence>
<dbReference type="Pfam" id="PF00498">
    <property type="entry name" value="FHA"/>
    <property type="match status" value="1"/>
</dbReference>
<keyword evidence="3" id="KW-1185">Reference proteome</keyword>
<evidence type="ECO:0000259" key="1">
    <source>
        <dbReference type="PROSITE" id="PS50006"/>
    </source>
</evidence>
<dbReference type="PANTHER" id="PTHR36304:SF4">
    <property type="entry name" value="DUF4388 DOMAIN-CONTAINING PROTEIN"/>
    <property type="match status" value="1"/>
</dbReference>
<dbReference type="InterPro" id="IPR025497">
    <property type="entry name" value="PatA-like_N"/>
</dbReference>
<feature type="domain" description="FHA" evidence="1">
    <location>
        <begin position="28"/>
        <end position="77"/>
    </location>
</feature>
<dbReference type="InterPro" id="IPR000253">
    <property type="entry name" value="FHA_dom"/>
</dbReference>
<name>A0ABV6YRE1_UNCC1</name>
<dbReference type="Pfam" id="PF14332">
    <property type="entry name" value="DUF4388"/>
    <property type="match status" value="1"/>
</dbReference>
<accession>A0ABV6YRE1</accession>
<dbReference type="SUPFAM" id="SSF49879">
    <property type="entry name" value="SMAD/FHA domain"/>
    <property type="match status" value="1"/>
</dbReference>
<dbReference type="SMART" id="SM00240">
    <property type="entry name" value="FHA"/>
    <property type="match status" value="1"/>
</dbReference>
<dbReference type="PANTHER" id="PTHR36304">
    <property type="entry name" value="DOMAIN GTPASE-ACTIVATING PROTEIN, PUTATIVE-RELATED-RELATED"/>
    <property type="match status" value="1"/>
</dbReference>
<dbReference type="CDD" id="cd00060">
    <property type="entry name" value="FHA"/>
    <property type="match status" value="1"/>
</dbReference>
<dbReference type="Proteomes" id="UP001594351">
    <property type="component" value="Unassembled WGS sequence"/>
</dbReference>